<dbReference type="InterPro" id="IPR009069">
    <property type="entry name" value="Cys_alpha_HP_mot_SF"/>
</dbReference>
<dbReference type="OrthoDB" id="9971592at2759"/>
<dbReference type="PROSITE" id="PS51808">
    <property type="entry name" value="CHCH"/>
    <property type="match status" value="1"/>
</dbReference>
<dbReference type="AlphaFoldDB" id="A0A3N4IBA4"/>
<dbReference type="STRING" id="1160509.A0A3N4IBA4"/>
<keyword evidence="4" id="KW-1015">Disulfide bond</keyword>
<dbReference type="GO" id="GO:0005758">
    <property type="term" value="C:mitochondrial intermembrane space"/>
    <property type="evidence" value="ECO:0007669"/>
    <property type="project" value="UniProtKB-SubCell"/>
</dbReference>
<sequence length="80" mass="9481">MPLSTKDDPAGDEARMRYRSKAVSEYYDPCGEAAKRSIRCLHRNQNEKDLCSAYFEAYRDCKKRWLDDLKEQKMKARRGE</sequence>
<comment type="function">
    <text evidence="1">Required for the assembly of cytochrome c oxidase.</text>
</comment>
<evidence type="ECO:0000313" key="9">
    <source>
        <dbReference type="Proteomes" id="UP000275078"/>
    </source>
</evidence>
<dbReference type="Proteomes" id="UP000275078">
    <property type="component" value="Unassembled WGS sequence"/>
</dbReference>
<organism evidence="8 9">
    <name type="scientific">Ascobolus immersus RN42</name>
    <dbReference type="NCBI Taxonomy" id="1160509"/>
    <lineage>
        <taxon>Eukaryota</taxon>
        <taxon>Fungi</taxon>
        <taxon>Dikarya</taxon>
        <taxon>Ascomycota</taxon>
        <taxon>Pezizomycotina</taxon>
        <taxon>Pezizomycetes</taxon>
        <taxon>Pezizales</taxon>
        <taxon>Ascobolaceae</taxon>
        <taxon>Ascobolus</taxon>
    </lineage>
</organism>
<comment type="similarity">
    <text evidence="5">Belongs to the COX23 family.</text>
</comment>
<reference evidence="8 9" key="1">
    <citation type="journal article" date="2018" name="Nat. Ecol. Evol.">
        <title>Pezizomycetes genomes reveal the molecular basis of ectomycorrhizal truffle lifestyle.</title>
        <authorList>
            <person name="Murat C."/>
            <person name="Payen T."/>
            <person name="Noel B."/>
            <person name="Kuo A."/>
            <person name="Morin E."/>
            <person name="Chen J."/>
            <person name="Kohler A."/>
            <person name="Krizsan K."/>
            <person name="Balestrini R."/>
            <person name="Da Silva C."/>
            <person name="Montanini B."/>
            <person name="Hainaut M."/>
            <person name="Levati E."/>
            <person name="Barry K.W."/>
            <person name="Belfiori B."/>
            <person name="Cichocki N."/>
            <person name="Clum A."/>
            <person name="Dockter R.B."/>
            <person name="Fauchery L."/>
            <person name="Guy J."/>
            <person name="Iotti M."/>
            <person name="Le Tacon F."/>
            <person name="Lindquist E.A."/>
            <person name="Lipzen A."/>
            <person name="Malagnac F."/>
            <person name="Mello A."/>
            <person name="Molinier V."/>
            <person name="Miyauchi S."/>
            <person name="Poulain J."/>
            <person name="Riccioni C."/>
            <person name="Rubini A."/>
            <person name="Sitrit Y."/>
            <person name="Splivallo R."/>
            <person name="Traeger S."/>
            <person name="Wang M."/>
            <person name="Zifcakova L."/>
            <person name="Wipf D."/>
            <person name="Zambonelli A."/>
            <person name="Paolocci F."/>
            <person name="Nowrousian M."/>
            <person name="Ottonello S."/>
            <person name="Baldrian P."/>
            <person name="Spatafora J.W."/>
            <person name="Henrissat B."/>
            <person name="Nagy L.G."/>
            <person name="Aury J.M."/>
            <person name="Wincker P."/>
            <person name="Grigoriev I.V."/>
            <person name="Bonfante P."/>
            <person name="Martin F.M."/>
        </authorList>
    </citation>
    <scope>NUCLEOTIDE SEQUENCE [LARGE SCALE GENOMIC DNA]</scope>
    <source>
        <strain evidence="8 9">RN42</strain>
    </source>
</reference>
<accession>A0A3N4IBA4</accession>
<feature type="domain" description="CHCH" evidence="7">
    <location>
        <begin position="30"/>
        <end position="64"/>
    </location>
</feature>
<evidence type="ECO:0000256" key="1">
    <source>
        <dbReference type="ARBA" id="ARBA00003875"/>
    </source>
</evidence>
<dbReference type="Pfam" id="PF06747">
    <property type="entry name" value="CHCH"/>
    <property type="match status" value="1"/>
</dbReference>
<evidence type="ECO:0000259" key="7">
    <source>
        <dbReference type="Pfam" id="PF06747"/>
    </source>
</evidence>
<dbReference type="InterPro" id="IPR010625">
    <property type="entry name" value="CHCH"/>
</dbReference>
<dbReference type="PANTHER" id="PTHR46811:SF1">
    <property type="entry name" value="COILED-COIL-HELIX-COILED-COIL-HELIX DOMAIN-CONTAINING PROTEIN 7"/>
    <property type="match status" value="1"/>
</dbReference>
<proteinExistence type="inferred from homology"/>
<dbReference type="GO" id="GO:0033108">
    <property type="term" value="P:mitochondrial respiratory chain complex assembly"/>
    <property type="evidence" value="ECO:0007669"/>
    <property type="project" value="TreeGrafter"/>
</dbReference>
<keyword evidence="3" id="KW-0496">Mitochondrion</keyword>
<evidence type="ECO:0000256" key="2">
    <source>
        <dbReference type="ARBA" id="ARBA00004569"/>
    </source>
</evidence>
<evidence type="ECO:0000256" key="4">
    <source>
        <dbReference type="ARBA" id="ARBA00023157"/>
    </source>
</evidence>
<dbReference type="EMBL" id="ML119665">
    <property type="protein sequence ID" value="RPA83375.1"/>
    <property type="molecule type" value="Genomic_DNA"/>
</dbReference>
<evidence type="ECO:0000256" key="3">
    <source>
        <dbReference type="ARBA" id="ARBA00023128"/>
    </source>
</evidence>
<evidence type="ECO:0000313" key="8">
    <source>
        <dbReference type="EMBL" id="RPA83375.1"/>
    </source>
</evidence>
<dbReference type="PANTHER" id="PTHR46811">
    <property type="entry name" value="COILED-COIL-HELIX-COILED-COIL-HELIX DOMAIN-CONTAINING PROTEIN 7"/>
    <property type="match status" value="1"/>
</dbReference>
<keyword evidence="9" id="KW-1185">Reference proteome</keyword>
<evidence type="ECO:0000256" key="5">
    <source>
        <dbReference type="ARBA" id="ARBA00038264"/>
    </source>
</evidence>
<gene>
    <name evidence="8" type="ORF">BJ508DRAFT_324671</name>
</gene>
<comment type="subcellular location">
    <subcellularLocation>
        <location evidence="2">Mitochondrion intermembrane space</location>
    </subcellularLocation>
</comment>
<dbReference type="SUPFAM" id="SSF47072">
    <property type="entry name" value="Cysteine alpha-hairpin motif"/>
    <property type="match status" value="1"/>
</dbReference>
<name>A0A3N4IBA4_ASCIM</name>
<evidence type="ECO:0000256" key="6">
    <source>
        <dbReference type="ARBA" id="ARBA00041104"/>
    </source>
</evidence>
<protein>
    <recommendedName>
        <fullName evidence="6">Cytochrome c oxidase-assembly factor COX23, mitochondrial</fullName>
    </recommendedName>
</protein>
<dbReference type="InterPro" id="IPR051040">
    <property type="entry name" value="COX23"/>
</dbReference>